<dbReference type="PANTHER" id="PTHR32481">
    <property type="entry name" value="AMINOPEPTIDASE"/>
    <property type="match status" value="1"/>
</dbReference>
<evidence type="ECO:0000313" key="9">
    <source>
        <dbReference type="EMBL" id="HCE17159.1"/>
    </source>
</evidence>
<dbReference type="Gene3D" id="2.40.30.40">
    <property type="entry name" value="Peptidase M42, domain 2"/>
    <property type="match status" value="1"/>
</dbReference>
<organism evidence="9 10">
    <name type="scientific">Anaerolinea thermolimosa</name>
    <dbReference type="NCBI Taxonomy" id="229919"/>
    <lineage>
        <taxon>Bacteria</taxon>
        <taxon>Bacillati</taxon>
        <taxon>Chloroflexota</taxon>
        <taxon>Anaerolineae</taxon>
        <taxon>Anaerolineales</taxon>
        <taxon>Anaerolineaceae</taxon>
        <taxon>Anaerolinea</taxon>
    </lineage>
</organism>
<dbReference type="GO" id="GO:0004177">
    <property type="term" value="F:aminopeptidase activity"/>
    <property type="evidence" value="ECO:0007669"/>
    <property type="project" value="UniProtKB-UniRule"/>
</dbReference>
<keyword evidence="4 8" id="KW-0479">Metal-binding</keyword>
<dbReference type="Proteomes" id="UP000264141">
    <property type="component" value="Unassembled WGS sequence"/>
</dbReference>
<dbReference type="GO" id="GO:0046872">
    <property type="term" value="F:metal ion binding"/>
    <property type="evidence" value="ECO:0007669"/>
    <property type="project" value="UniProtKB-UniRule"/>
</dbReference>
<comment type="similarity">
    <text evidence="1 6">Belongs to the peptidase M42 family.</text>
</comment>
<evidence type="ECO:0000256" key="1">
    <source>
        <dbReference type="ARBA" id="ARBA00006272"/>
    </source>
</evidence>
<dbReference type="PANTHER" id="PTHR32481:SF0">
    <property type="entry name" value="AMINOPEPTIDASE YPDE-RELATED"/>
    <property type="match status" value="1"/>
</dbReference>
<dbReference type="SUPFAM" id="SSF101821">
    <property type="entry name" value="Aminopeptidase/glucanase lid domain"/>
    <property type="match status" value="1"/>
</dbReference>
<evidence type="ECO:0000256" key="8">
    <source>
        <dbReference type="PIRSR" id="PIRSR001123-2"/>
    </source>
</evidence>
<gene>
    <name evidence="9" type="ORF">DEQ80_04805</name>
</gene>
<proteinExistence type="inferred from homology"/>
<accession>A0A3D1JF07</accession>
<reference evidence="9 10" key="1">
    <citation type="journal article" date="2018" name="Nat. Biotechnol.">
        <title>A standardized bacterial taxonomy based on genome phylogeny substantially revises the tree of life.</title>
        <authorList>
            <person name="Parks D.H."/>
            <person name="Chuvochina M."/>
            <person name="Waite D.W."/>
            <person name="Rinke C."/>
            <person name="Skarshewski A."/>
            <person name="Chaumeil P.A."/>
            <person name="Hugenholtz P."/>
        </authorList>
    </citation>
    <scope>NUCLEOTIDE SEQUENCE [LARGE SCALE GENOMIC DNA]</scope>
    <source>
        <strain evidence="9">UBA8781</strain>
    </source>
</reference>
<evidence type="ECO:0000313" key="10">
    <source>
        <dbReference type="Proteomes" id="UP000264141"/>
    </source>
</evidence>
<dbReference type="GO" id="GO:0006508">
    <property type="term" value="P:proteolysis"/>
    <property type="evidence" value="ECO:0007669"/>
    <property type="project" value="UniProtKB-KW"/>
</dbReference>
<feature type="binding site" evidence="8">
    <location>
        <position position="236"/>
    </location>
    <ligand>
        <name>Zn(2+)</name>
        <dbReference type="ChEBI" id="CHEBI:29105"/>
        <label>1</label>
    </ligand>
</feature>
<name>A0A3D1JF07_9CHLR</name>
<evidence type="ECO:0000256" key="5">
    <source>
        <dbReference type="ARBA" id="ARBA00022801"/>
    </source>
</evidence>
<feature type="binding site" evidence="8">
    <location>
        <position position="214"/>
    </location>
    <ligand>
        <name>Zn(2+)</name>
        <dbReference type="ChEBI" id="CHEBI:29105"/>
        <label>2</label>
    </ligand>
</feature>
<sequence>MDGSMPDLKEFLKRIISLPGLSGHEGPVREVIAEAWKPLVDEISVSRLGSLHALKHGQAAPPRPKILLAAHMDAIGLMVTRVTPEGFLYFTEVGGVDPRILPAQAVTVHARRDLPGVIGQPPDRLLPPHLRGKPVPMSHLVVDVGLPPEEVQALVRVGDLISFATEPLELGEDLIAGHTLDDRAAVAAVTACLDELKAVNHAWDVVAVATVQEEETLGGGLTSPFEIRPDIAVAIDVTFAKGPGVNDYRGRGLGKGVALGWGPNTHPAIFESFKELADQLDLPYEVEVHPRYSGTDAMGMQIVAEGIPTMVLSIPLRYMHTPVEVVSMKDVRRAGRLLAQFIAGLTPEFMEQLKWDE</sequence>
<dbReference type="AlphaFoldDB" id="A0A3D1JF07"/>
<feature type="binding site" evidence="8">
    <location>
        <position position="181"/>
    </location>
    <ligand>
        <name>Zn(2+)</name>
        <dbReference type="ChEBI" id="CHEBI:29105"/>
        <label>2</label>
    </ligand>
</feature>
<dbReference type="OrthoDB" id="9772053at2"/>
<dbReference type="EMBL" id="DPBP01000021">
    <property type="protein sequence ID" value="HCE17159.1"/>
    <property type="molecule type" value="Genomic_DNA"/>
</dbReference>
<evidence type="ECO:0000256" key="4">
    <source>
        <dbReference type="ARBA" id="ARBA00022723"/>
    </source>
</evidence>
<evidence type="ECO:0000256" key="7">
    <source>
        <dbReference type="PIRSR" id="PIRSR001123-1"/>
    </source>
</evidence>
<dbReference type="STRING" id="229919.GCA_001050195_00456"/>
<dbReference type="PIRSF" id="PIRSF001123">
    <property type="entry name" value="PepA_GA"/>
    <property type="match status" value="1"/>
</dbReference>
<keyword evidence="2" id="KW-0031">Aminopeptidase</keyword>
<protein>
    <submittedName>
        <fullName evidence="9">M42 family peptidase</fullName>
    </submittedName>
</protein>
<keyword evidence="3" id="KW-0645">Protease</keyword>
<dbReference type="Pfam" id="PF05343">
    <property type="entry name" value="Peptidase_M42"/>
    <property type="match status" value="1"/>
</dbReference>
<dbReference type="InterPro" id="IPR008007">
    <property type="entry name" value="Peptidase_M42"/>
</dbReference>
<feature type="binding site" evidence="8">
    <location>
        <position position="320"/>
    </location>
    <ligand>
        <name>Zn(2+)</name>
        <dbReference type="ChEBI" id="CHEBI:29105"/>
        <label>2</label>
    </ligand>
</feature>
<feature type="active site" description="Proton acceptor" evidence="7">
    <location>
        <position position="213"/>
    </location>
</feature>
<feature type="binding site" evidence="8">
    <location>
        <position position="181"/>
    </location>
    <ligand>
        <name>Zn(2+)</name>
        <dbReference type="ChEBI" id="CHEBI:29105"/>
        <label>1</label>
    </ligand>
</feature>
<comment type="cofactor">
    <cofactor evidence="8">
        <name>a divalent metal cation</name>
        <dbReference type="ChEBI" id="CHEBI:60240"/>
    </cofactor>
    <text evidence="8">Binds 2 divalent metal cations per subunit.</text>
</comment>
<evidence type="ECO:0000256" key="6">
    <source>
        <dbReference type="PIRNR" id="PIRNR001123"/>
    </source>
</evidence>
<keyword evidence="5" id="KW-0378">Hydrolase</keyword>
<dbReference type="SUPFAM" id="SSF53187">
    <property type="entry name" value="Zn-dependent exopeptidases"/>
    <property type="match status" value="1"/>
</dbReference>
<dbReference type="Gene3D" id="3.40.630.10">
    <property type="entry name" value="Zn peptidases"/>
    <property type="match status" value="1"/>
</dbReference>
<dbReference type="InterPro" id="IPR023367">
    <property type="entry name" value="Peptidase_M42_dom2"/>
</dbReference>
<comment type="caution">
    <text evidence="9">The sequence shown here is derived from an EMBL/GenBank/DDBJ whole genome shotgun (WGS) entry which is preliminary data.</text>
</comment>
<evidence type="ECO:0000256" key="3">
    <source>
        <dbReference type="ARBA" id="ARBA00022670"/>
    </source>
</evidence>
<evidence type="ECO:0000256" key="2">
    <source>
        <dbReference type="ARBA" id="ARBA00022438"/>
    </source>
</evidence>
<dbReference type="InterPro" id="IPR051464">
    <property type="entry name" value="Peptidase_M42_aminopept"/>
</dbReference>
<feature type="binding site" evidence="8">
    <location>
        <position position="71"/>
    </location>
    <ligand>
        <name>Zn(2+)</name>
        <dbReference type="ChEBI" id="CHEBI:29105"/>
        <label>1</label>
    </ligand>
</feature>